<feature type="non-terminal residue" evidence="1">
    <location>
        <position position="1"/>
    </location>
</feature>
<reference evidence="1" key="1">
    <citation type="submission" date="2013-08" db="EMBL/GenBank/DDBJ databases">
        <authorList>
            <person name="Mendez C."/>
            <person name="Richter M."/>
            <person name="Ferrer M."/>
            <person name="Sanchez J."/>
        </authorList>
    </citation>
    <scope>NUCLEOTIDE SEQUENCE</scope>
</reference>
<accession>T1DDH2</accession>
<reference evidence="1" key="2">
    <citation type="journal article" date="2014" name="ISME J.">
        <title>Microbial stratification in low pH oxic and suboxic macroscopic growths along an acid mine drainage.</title>
        <authorList>
            <person name="Mendez-Garcia C."/>
            <person name="Mesa V."/>
            <person name="Sprenger R.R."/>
            <person name="Richter M."/>
            <person name="Diez M.S."/>
            <person name="Solano J."/>
            <person name="Bargiela R."/>
            <person name="Golyshina O.V."/>
            <person name="Manteca A."/>
            <person name="Ramos J.L."/>
            <person name="Gallego J.R."/>
            <person name="Llorente I."/>
            <person name="Martins Dos Santos V.A."/>
            <person name="Jensen O.N."/>
            <person name="Pelaez A.I."/>
            <person name="Sanchez J."/>
            <person name="Ferrer M."/>
        </authorList>
    </citation>
    <scope>NUCLEOTIDE SEQUENCE</scope>
</reference>
<dbReference type="Gene3D" id="2.120.10.30">
    <property type="entry name" value="TolB, C-terminal domain"/>
    <property type="match status" value="1"/>
</dbReference>
<dbReference type="InterPro" id="IPR011042">
    <property type="entry name" value="6-blade_b-propeller_TolB-like"/>
</dbReference>
<comment type="caution">
    <text evidence="1">The sequence shown here is derived from an EMBL/GenBank/DDBJ whole genome shotgun (WGS) entry which is preliminary data.</text>
</comment>
<dbReference type="SUPFAM" id="SSF101898">
    <property type="entry name" value="NHL repeat"/>
    <property type="match status" value="1"/>
</dbReference>
<gene>
    <name evidence="1" type="ORF">B1B_00198</name>
</gene>
<protein>
    <submittedName>
        <fullName evidence="1">NHL repeat containing protein</fullName>
    </submittedName>
</protein>
<evidence type="ECO:0000313" key="1">
    <source>
        <dbReference type="EMBL" id="EQD79459.1"/>
    </source>
</evidence>
<name>T1DDH2_9ZZZZ</name>
<sequence>TTVSPLDLQFDARGDLWVPDTDANRVLEYRPPFSNGMAASLVLGQSSFTGALSGLTATNLSHPLSVFPTATMVWVADYNNNRVLGFPAPFQTGESATVVLGQPNFLTVSATGSASLAGPDGVSLDAQGHVWVSAGGQARVVEFPLEPGTYAAPLTVLGQSTLTGTTSGITATNLTDPTGVLVGNDSAWVGDLGADRVLEFVPTTFTVQVQESGLPAGDTWSFAV</sequence>
<feature type="non-terminal residue" evidence="1">
    <location>
        <position position="224"/>
    </location>
</feature>
<dbReference type="AlphaFoldDB" id="T1DDH2"/>
<organism evidence="1">
    <name type="scientific">mine drainage metagenome</name>
    <dbReference type="NCBI Taxonomy" id="410659"/>
    <lineage>
        <taxon>unclassified sequences</taxon>
        <taxon>metagenomes</taxon>
        <taxon>ecological metagenomes</taxon>
    </lineage>
</organism>
<proteinExistence type="predicted"/>
<dbReference type="EMBL" id="AUZY01000152">
    <property type="protein sequence ID" value="EQD79459.1"/>
    <property type="molecule type" value="Genomic_DNA"/>
</dbReference>